<evidence type="ECO:0000256" key="3">
    <source>
        <dbReference type="ARBA" id="ARBA00022475"/>
    </source>
</evidence>
<keyword evidence="5" id="KW-0133">Cell shape</keyword>
<dbReference type="EMBL" id="WHNW01000007">
    <property type="protein sequence ID" value="MPV86422.1"/>
    <property type="molecule type" value="Genomic_DNA"/>
</dbReference>
<dbReference type="FunCoup" id="A0A6N7EVC7">
    <property type="interactions" value="88"/>
</dbReference>
<sequence>MMNKIQQIIVIALLLLIALYLQEIPSSNLVQGVLPEWPLLLVIALSASSRYRLAIAFAFVVGLFQDVFLGVPTLGLHAAIYTLIGFIMVSARNYFTNLSVLIQAVFVAIVVLIKVFVVSLYYAILFSGPTHFWTLLSVPFSLIAWPLVQLAVTFFLSFFDEHTS</sequence>
<dbReference type="RefSeq" id="WP_152810418.1">
    <property type="nucleotide sequence ID" value="NZ_WHNW01000007.1"/>
</dbReference>
<evidence type="ECO:0000256" key="6">
    <source>
        <dbReference type="ARBA" id="ARBA00022989"/>
    </source>
</evidence>
<evidence type="ECO:0000256" key="8">
    <source>
        <dbReference type="SAM" id="Phobius"/>
    </source>
</evidence>
<comment type="caution">
    <text evidence="9">The sequence shown here is derived from an EMBL/GenBank/DDBJ whole genome shotgun (WGS) entry which is preliminary data.</text>
</comment>
<dbReference type="NCBIfam" id="TIGR03426">
    <property type="entry name" value="shape_MreD"/>
    <property type="match status" value="1"/>
</dbReference>
<feature type="transmembrane region" description="Helical" evidence="8">
    <location>
        <begin position="39"/>
        <end position="64"/>
    </location>
</feature>
<dbReference type="GO" id="GO:0005886">
    <property type="term" value="C:plasma membrane"/>
    <property type="evidence" value="ECO:0007669"/>
    <property type="project" value="UniProtKB-SubCell"/>
</dbReference>
<dbReference type="AlphaFoldDB" id="A0A6N7EVC7"/>
<accession>A0A6N7EVC7</accession>
<evidence type="ECO:0000256" key="5">
    <source>
        <dbReference type="ARBA" id="ARBA00022960"/>
    </source>
</evidence>
<evidence type="ECO:0000256" key="4">
    <source>
        <dbReference type="ARBA" id="ARBA00022692"/>
    </source>
</evidence>
<gene>
    <name evidence="9" type="primary">mreD</name>
    <name evidence="9" type="ORF">GCU85_06725</name>
</gene>
<comment type="similarity">
    <text evidence="2">Belongs to the MreD family.</text>
</comment>
<dbReference type="Pfam" id="PF04093">
    <property type="entry name" value="MreD"/>
    <property type="match status" value="1"/>
</dbReference>
<keyword evidence="3" id="KW-1003">Cell membrane</keyword>
<protein>
    <submittedName>
        <fullName evidence="9">Rod shape-determining protein MreD</fullName>
    </submittedName>
</protein>
<evidence type="ECO:0000256" key="2">
    <source>
        <dbReference type="ARBA" id="ARBA00007776"/>
    </source>
</evidence>
<dbReference type="InterPro" id="IPR007227">
    <property type="entry name" value="Cell_shape_determining_MreD"/>
</dbReference>
<reference evidence="9 10" key="1">
    <citation type="submission" date="2019-10" db="EMBL/GenBank/DDBJ databases">
        <title>Cardiobacteriales fam. a chemoheterotrophic member of the order Cardiobacteriales, and proposal of Cardiobacteriales fam. nov.</title>
        <authorList>
            <person name="Wang C."/>
        </authorList>
    </citation>
    <scope>NUCLEOTIDE SEQUENCE [LARGE SCALE GENOMIC DNA]</scope>
    <source>
        <strain evidence="9 10">ML27</strain>
    </source>
</reference>
<keyword evidence="7 8" id="KW-0472">Membrane</keyword>
<dbReference type="InParanoid" id="A0A6N7EVC7"/>
<keyword evidence="6 8" id="KW-1133">Transmembrane helix</keyword>
<dbReference type="PANTHER" id="PTHR37484:SF1">
    <property type="entry name" value="ROD SHAPE-DETERMINING PROTEIN MRED"/>
    <property type="match status" value="1"/>
</dbReference>
<proteinExistence type="inferred from homology"/>
<keyword evidence="10" id="KW-1185">Reference proteome</keyword>
<organism evidence="9 10">
    <name type="scientific">Ostreibacterium oceani</name>
    <dbReference type="NCBI Taxonomy" id="2654998"/>
    <lineage>
        <taxon>Bacteria</taxon>
        <taxon>Pseudomonadati</taxon>
        <taxon>Pseudomonadota</taxon>
        <taxon>Gammaproteobacteria</taxon>
        <taxon>Cardiobacteriales</taxon>
        <taxon>Ostreibacteriaceae</taxon>
        <taxon>Ostreibacterium</taxon>
    </lineage>
</organism>
<dbReference type="InterPro" id="IPR026034">
    <property type="entry name" value="MreD_proteobac"/>
</dbReference>
<comment type="subcellular location">
    <subcellularLocation>
        <location evidence="1">Cell membrane</location>
        <topology evidence="1">Multi-pass membrane protein</topology>
    </subcellularLocation>
</comment>
<feature type="transmembrane region" description="Helical" evidence="8">
    <location>
        <begin position="76"/>
        <end position="95"/>
    </location>
</feature>
<name>A0A6N7EVC7_9GAMM</name>
<dbReference type="Proteomes" id="UP000471298">
    <property type="component" value="Unassembled WGS sequence"/>
</dbReference>
<evidence type="ECO:0000256" key="7">
    <source>
        <dbReference type="ARBA" id="ARBA00023136"/>
    </source>
</evidence>
<feature type="transmembrane region" description="Helical" evidence="8">
    <location>
        <begin position="132"/>
        <end position="159"/>
    </location>
</feature>
<dbReference type="GO" id="GO:0008360">
    <property type="term" value="P:regulation of cell shape"/>
    <property type="evidence" value="ECO:0007669"/>
    <property type="project" value="UniProtKB-KW"/>
</dbReference>
<evidence type="ECO:0000256" key="1">
    <source>
        <dbReference type="ARBA" id="ARBA00004651"/>
    </source>
</evidence>
<keyword evidence="4 8" id="KW-0812">Transmembrane</keyword>
<evidence type="ECO:0000313" key="9">
    <source>
        <dbReference type="EMBL" id="MPV86422.1"/>
    </source>
</evidence>
<evidence type="ECO:0000313" key="10">
    <source>
        <dbReference type="Proteomes" id="UP000471298"/>
    </source>
</evidence>
<dbReference type="PANTHER" id="PTHR37484">
    <property type="entry name" value="ROD SHAPE-DETERMINING PROTEIN MRED"/>
    <property type="match status" value="1"/>
</dbReference>
<feature type="transmembrane region" description="Helical" evidence="8">
    <location>
        <begin position="101"/>
        <end position="125"/>
    </location>
</feature>